<evidence type="ECO:0008006" key="3">
    <source>
        <dbReference type="Google" id="ProtNLM"/>
    </source>
</evidence>
<dbReference type="Proteomes" id="UP000013568">
    <property type="component" value="Unassembled WGS sequence"/>
</dbReference>
<keyword evidence="2" id="KW-1185">Reference proteome</keyword>
<dbReference type="AlphaFoldDB" id="E9CLS1"/>
<evidence type="ECO:0000313" key="2">
    <source>
        <dbReference type="Proteomes" id="UP000013568"/>
    </source>
</evidence>
<proteinExistence type="predicted"/>
<sequence>MVIHHVCITNAIESLDSVIRHAIKKRQVFLTDD</sequence>
<accession>E9CLS1</accession>
<gene>
    <name evidence="1" type="ORF">SSYM_1207</name>
</gene>
<organism evidence="1 2">
    <name type="scientific">Serratia symbiotica str. Tucson</name>
    <dbReference type="NCBI Taxonomy" id="914128"/>
    <lineage>
        <taxon>Bacteria</taxon>
        <taxon>Pseudomonadati</taxon>
        <taxon>Pseudomonadota</taxon>
        <taxon>Gammaproteobacteria</taxon>
        <taxon>Enterobacterales</taxon>
        <taxon>Yersiniaceae</taxon>
        <taxon>Serratia</taxon>
        <taxon>Serratia symbiotica</taxon>
    </lineage>
</organism>
<evidence type="ECO:0000313" key="1">
    <source>
        <dbReference type="EMBL" id="EFW12583.1"/>
    </source>
</evidence>
<reference evidence="2" key="1">
    <citation type="journal article" date="2011" name="Genome Biol. Evol.">
        <title>Massive genomic decay in Serratia symbiotica, a recently evolved symbiont of aphids.</title>
        <authorList>
            <person name="Burke G.R."/>
            <person name="Moran N.A."/>
        </authorList>
    </citation>
    <scope>NUCLEOTIDE SEQUENCE [LARGE SCALE GENOMIC DNA]</scope>
    <source>
        <strain evidence="2">Tucson</strain>
    </source>
</reference>
<dbReference type="HOGENOM" id="CLU_3383725_0_0_6"/>
<protein>
    <recommendedName>
        <fullName evidence="3">Transposase</fullName>
    </recommendedName>
</protein>
<dbReference type="EMBL" id="GL636107">
    <property type="protein sequence ID" value="EFW12583.1"/>
    <property type="molecule type" value="Genomic_DNA"/>
</dbReference>
<name>E9CLS1_9GAMM</name>